<evidence type="ECO:0000256" key="4">
    <source>
        <dbReference type="ARBA" id="ARBA00022960"/>
    </source>
</evidence>
<comment type="caution">
    <text evidence="8">Lacks conserved residue(s) required for the propagation of feature annotation.</text>
</comment>
<dbReference type="AlphaFoldDB" id="A0A377FRT2"/>
<dbReference type="GO" id="GO:0000287">
    <property type="term" value="F:magnesium ion binding"/>
    <property type="evidence" value="ECO:0007669"/>
    <property type="project" value="UniProtKB-UniRule"/>
</dbReference>
<dbReference type="Pfam" id="PF01225">
    <property type="entry name" value="Mur_ligase"/>
    <property type="match status" value="1"/>
</dbReference>
<reference evidence="13 14" key="1">
    <citation type="submission" date="2018-06" db="EMBL/GenBank/DDBJ databases">
        <authorList>
            <consortium name="Pathogen Informatics"/>
            <person name="Doyle S."/>
        </authorList>
    </citation>
    <scope>NUCLEOTIDE SEQUENCE [LARGE SCALE GENOMIC DNA]</scope>
    <source>
        <strain evidence="13 14">NCTC13163</strain>
    </source>
</reference>
<dbReference type="InterPro" id="IPR005761">
    <property type="entry name" value="UDP-N-AcMur-Glu-dNH2Pim_ligase"/>
</dbReference>
<accession>A0A377FRT2</accession>
<keyword evidence="8" id="KW-0547">Nucleotide-binding</keyword>
<evidence type="ECO:0000256" key="1">
    <source>
        <dbReference type="ARBA" id="ARBA00004752"/>
    </source>
</evidence>
<name>A0A377FRT2_9BACL</name>
<evidence type="ECO:0000256" key="3">
    <source>
        <dbReference type="ARBA" id="ARBA00022618"/>
    </source>
</evidence>
<dbReference type="Pfam" id="PF02875">
    <property type="entry name" value="Mur_ligase_C"/>
    <property type="match status" value="1"/>
</dbReference>
<organism evidence="13 14">
    <name type="scientific">Exiguobacterium aurantiacum</name>
    <dbReference type="NCBI Taxonomy" id="33987"/>
    <lineage>
        <taxon>Bacteria</taxon>
        <taxon>Bacillati</taxon>
        <taxon>Bacillota</taxon>
        <taxon>Bacilli</taxon>
        <taxon>Bacillales</taxon>
        <taxon>Bacillales Family XII. Incertae Sedis</taxon>
        <taxon>Exiguobacterium</taxon>
    </lineage>
</organism>
<feature type="binding site" evidence="8">
    <location>
        <begin position="156"/>
        <end position="157"/>
    </location>
    <ligand>
        <name>UDP-N-acetyl-alpha-D-muramoyl-L-alanyl-D-glutamate</name>
        <dbReference type="ChEBI" id="CHEBI:83900"/>
    </ligand>
</feature>
<comment type="function">
    <text evidence="8">Catalyzes the addition of an amino acid to the nucleotide precursor UDP-N-acetylmuramoyl-L-alanyl-D-glutamate (UMAG) in the biosynthesis of bacterial cell-wall peptidoglycan.</text>
</comment>
<dbReference type="InterPro" id="IPR035911">
    <property type="entry name" value="MurE/MurF_N"/>
</dbReference>
<dbReference type="STRING" id="1397694.GCA_000702585_01047"/>
<comment type="cofactor">
    <cofactor evidence="8">
        <name>Mg(2+)</name>
        <dbReference type="ChEBI" id="CHEBI:18420"/>
    </cofactor>
</comment>
<gene>
    <name evidence="13" type="primary">murE_2</name>
    <name evidence="8" type="synonym">murE</name>
    <name evidence="13" type="ORF">NCTC13163_00531</name>
</gene>
<dbReference type="SUPFAM" id="SSF53623">
    <property type="entry name" value="MurD-like peptide ligases, catalytic domain"/>
    <property type="match status" value="1"/>
</dbReference>
<keyword evidence="8" id="KW-0963">Cytoplasm</keyword>
<dbReference type="GO" id="GO:0005737">
    <property type="term" value="C:cytoplasm"/>
    <property type="evidence" value="ECO:0007669"/>
    <property type="project" value="UniProtKB-SubCell"/>
</dbReference>
<proteinExistence type="inferred from homology"/>
<comment type="similarity">
    <text evidence="2 8">Belongs to the MurCDEF family. MurE subfamily.</text>
</comment>
<evidence type="ECO:0000259" key="12">
    <source>
        <dbReference type="Pfam" id="PF08245"/>
    </source>
</evidence>
<evidence type="ECO:0000313" key="13">
    <source>
        <dbReference type="EMBL" id="STO07186.1"/>
    </source>
</evidence>
<dbReference type="NCBIfam" id="TIGR01085">
    <property type="entry name" value="murE"/>
    <property type="match status" value="1"/>
</dbReference>
<comment type="PTM">
    <text evidence="8">Carboxylation is probably crucial for Mg(2+) binding and, consequently, for the gamma-phosphate positioning of ATP.</text>
</comment>
<sequence>MLNNLQHLLTGLSQTITWTYVEHPNETLIEGISFSSKEVKNNYLFVCITGHRHDGHNFIDEAIANGAIAIIAERPIDAPVSVIYCRDTKIALAELAAMFYDDPSKRLRLHGVTGTNGKTTTTSLAFQLFTSLGMKAGSIGTLGIHYAGQTFTTPNTTPDPLTVNRHLDEMVKAGITDCVMEVSSQAIAESRITGLSFQSASFLNLTHDHLDYHGSMDSYAETKARLFKQVTANGHVFLNRDDPFHERMGARAPRRVKRSYYSRRDTSVDLFGQLERDRLLLQTKGRSLAVKPPFTETYNLDNMLCALGIVLSTGASLEDTVPRLASLRLPSGRLERIEGIASLAYVDYGHTPDAIQEVVTALTERHARVLVLLSAAGERDRSKRSEMTKIVSQSGADYVLSVHDPRREAPQQILDDLASGRTARPPLSVHPIRHDAIRAFAERLPDYDCGVIFGKGHDRIERVDGELIPCDEPALVHRFYPHEREPGDASRTER</sequence>
<dbReference type="GO" id="GO:0008360">
    <property type="term" value="P:regulation of cell shape"/>
    <property type="evidence" value="ECO:0007669"/>
    <property type="project" value="UniProtKB-KW"/>
</dbReference>
<feature type="binding site" evidence="8">
    <location>
        <position position="155"/>
    </location>
    <ligand>
        <name>UDP-N-acetyl-alpha-D-muramoyl-L-alanyl-D-glutamate</name>
        <dbReference type="ChEBI" id="CHEBI:83900"/>
    </ligand>
</feature>
<keyword evidence="8" id="KW-0460">Magnesium</keyword>
<feature type="binding site" evidence="8">
    <location>
        <position position="191"/>
    </location>
    <ligand>
        <name>UDP-N-acetyl-alpha-D-muramoyl-L-alanyl-D-glutamate</name>
        <dbReference type="ChEBI" id="CHEBI:83900"/>
    </ligand>
</feature>
<feature type="binding site" evidence="8">
    <location>
        <position position="183"/>
    </location>
    <ligand>
        <name>UDP-N-acetyl-alpha-D-muramoyl-L-alanyl-D-glutamate</name>
        <dbReference type="ChEBI" id="CHEBI:83900"/>
    </ligand>
</feature>
<keyword evidence="8 13" id="KW-0436">Ligase</keyword>
<keyword evidence="8" id="KW-0067">ATP-binding</keyword>
<dbReference type="UniPathway" id="UPA00219"/>
<dbReference type="Pfam" id="PF08245">
    <property type="entry name" value="Mur_ligase_M"/>
    <property type="match status" value="1"/>
</dbReference>
<dbReference type="GO" id="GO:0005524">
    <property type="term" value="F:ATP binding"/>
    <property type="evidence" value="ECO:0007669"/>
    <property type="project" value="UniProtKB-UniRule"/>
</dbReference>
<dbReference type="InterPro" id="IPR000713">
    <property type="entry name" value="Mur_ligase_N"/>
</dbReference>
<dbReference type="Gene3D" id="3.90.190.20">
    <property type="entry name" value="Mur ligase, C-terminal domain"/>
    <property type="match status" value="1"/>
</dbReference>
<comment type="pathway">
    <text evidence="1 8 9">Cell wall biogenesis; peptidoglycan biosynthesis.</text>
</comment>
<evidence type="ECO:0000259" key="11">
    <source>
        <dbReference type="Pfam" id="PF02875"/>
    </source>
</evidence>
<feature type="binding site" evidence="8">
    <location>
        <begin position="114"/>
        <end position="120"/>
    </location>
    <ligand>
        <name>ATP</name>
        <dbReference type="ChEBI" id="CHEBI:30616"/>
    </ligand>
</feature>
<dbReference type="InterPro" id="IPR036615">
    <property type="entry name" value="Mur_ligase_C_dom_sf"/>
</dbReference>
<dbReference type="Proteomes" id="UP000254060">
    <property type="component" value="Unassembled WGS sequence"/>
</dbReference>
<dbReference type="PANTHER" id="PTHR23135">
    <property type="entry name" value="MUR LIGASE FAMILY MEMBER"/>
    <property type="match status" value="1"/>
</dbReference>
<dbReference type="GO" id="GO:0016881">
    <property type="term" value="F:acid-amino acid ligase activity"/>
    <property type="evidence" value="ECO:0007669"/>
    <property type="project" value="UniProtKB-UniRule"/>
</dbReference>
<feature type="modified residue" description="N6-carboxylysine" evidence="8">
    <location>
        <position position="223"/>
    </location>
</feature>
<dbReference type="GO" id="GO:0071555">
    <property type="term" value="P:cell wall organization"/>
    <property type="evidence" value="ECO:0007669"/>
    <property type="project" value="UniProtKB-KW"/>
</dbReference>
<evidence type="ECO:0000256" key="9">
    <source>
        <dbReference type="RuleBase" id="RU004135"/>
    </source>
</evidence>
<keyword evidence="3 8" id="KW-0132">Cell division</keyword>
<dbReference type="InterPro" id="IPR004101">
    <property type="entry name" value="Mur_ligase_C"/>
</dbReference>
<evidence type="ECO:0000313" key="14">
    <source>
        <dbReference type="Proteomes" id="UP000254060"/>
    </source>
</evidence>
<evidence type="ECO:0000256" key="5">
    <source>
        <dbReference type="ARBA" id="ARBA00022984"/>
    </source>
</evidence>
<dbReference type="NCBIfam" id="NF001126">
    <property type="entry name" value="PRK00139.1-4"/>
    <property type="match status" value="1"/>
</dbReference>
<dbReference type="GO" id="GO:0051301">
    <property type="term" value="P:cell division"/>
    <property type="evidence" value="ECO:0007669"/>
    <property type="project" value="UniProtKB-KW"/>
</dbReference>
<feature type="domain" description="Mur ligase N-terminal catalytic" evidence="10">
    <location>
        <begin position="29"/>
        <end position="100"/>
    </location>
</feature>
<dbReference type="SUPFAM" id="SSF63418">
    <property type="entry name" value="MurE/MurF N-terminal domain"/>
    <property type="match status" value="1"/>
</dbReference>
<evidence type="ECO:0000256" key="6">
    <source>
        <dbReference type="ARBA" id="ARBA00023306"/>
    </source>
</evidence>
<dbReference type="InterPro" id="IPR036565">
    <property type="entry name" value="Mur-like_cat_sf"/>
</dbReference>
<dbReference type="Gene3D" id="3.40.1390.10">
    <property type="entry name" value="MurE/MurF, N-terminal domain"/>
    <property type="match status" value="1"/>
</dbReference>
<dbReference type="Gene3D" id="3.40.1190.10">
    <property type="entry name" value="Mur-like, catalytic domain"/>
    <property type="match status" value="1"/>
</dbReference>
<dbReference type="EC" id="6.3.2.-" evidence="8"/>
<dbReference type="EMBL" id="UGGP01000001">
    <property type="protein sequence ID" value="STO07186.1"/>
    <property type="molecule type" value="Genomic_DNA"/>
</dbReference>
<dbReference type="GO" id="GO:0009252">
    <property type="term" value="P:peptidoglycan biosynthetic process"/>
    <property type="evidence" value="ECO:0007669"/>
    <property type="project" value="UniProtKB-UniRule"/>
</dbReference>
<evidence type="ECO:0000256" key="8">
    <source>
        <dbReference type="HAMAP-Rule" id="MF_00208"/>
    </source>
</evidence>
<keyword evidence="5 8" id="KW-0573">Peptidoglycan synthesis</keyword>
<evidence type="ECO:0000259" key="10">
    <source>
        <dbReference type="Pfam" id="PF01225"/>
    </source>
</evidence>
<evidence type="ECO:0000256" key="2">
    <source>
        <dbReference type="ARBA" id="ARBA00005898"/>
    </source>
</evidence>
<keyword evidence="7 8" id="KW-0961">Cell wall biogenesis/degradation</keyword>
<feature type="binding site" evidence="8">
    <location>
        <position position="36"/>
    </location>
    <ligand>
        <name>UDP-N-acetyl-alpha-D-muramoyl-L-alanyl-D-glutamate</name>
        <dbReference type="ChEBI" id="CHEBI:83900"/>
    </ligand>
</feature>
<protein>
    <recommendedName>
        <fullName evidence="8">UDP-N-acetylmuramyl-tripeptide synthetase</fullName>
        <ecNumber evidence="8">6.3.2.-</ecNumber>
    </recommendedName>
    <alternativeName>
        <fullName evidence="8">UDP-MurNAc-tripeptide synthetase</fullName>
    </alternativeName>
</protein>
<keyword evidence="6 8" id="KW-0131">Cell cycle</keyword>
<dbReference type="PANTHER" id="PTHR23135:SF4">
    <property type="entry name" value="UDP-N-ACETYLMURAMOYL-L-ALANYL-D-GLUTAMATE--2,6-DIAMINOPIMELATE LIGASE MURE HOMOLOG, CHLOROPLASTIC"/>
    <property type="match status" value="1"/>
</dbReference>
<evidence type="ECO:0000256" key="7">
    <source>
        <dbReference type="ARBA" id="ARBA00023316"/>
    </source>
</evidence>
<dbReference type="SUPFAM" id="SSF53244">
    <property type="entry name" value="MurD-like peptide ligases, peptide-binding domain"/>
    <property type="match status" value="1"/>
</dbReference>
<dbReference type="HAMAP" id="MF_00208">
    <property type="entry name" value="MurE"/>
    <property type="match status" value="1"/>
</dbReference>
<comment type="subcellular location">
    <subcellularLocation>
        <location evidence="8 9">Cytoplasm</location>
    </subcellularLocation>
</comment>
<feature type="domain" description="Mur ligase central" evidence="12">
    <location>
        <begin position="112"/>
        <end position="309"/>
    </location>
</feature>
<dbReference type="InterPro" id="IPR013221">
    <property type="entry name" value="Mur_ligase_cen"/>
</dbReference>
<keyword evidence="4 8" id="KW-0133">Cell shape</keyword>
<feature type="domain" description="Mur ligase C-terminal" evidence="11">
    <location>
        <begin position="332"/>
        <end position="456"/>
    </location>
</feature>